<organism evidence="2 3">
    <name type="scientific">Camellia sinensis</name>
    <name type="common">Tea plant</name>
    <name type="synonym">Thea sinensis</name>
    <dbReference type="NCBI Taxonomy" id="4442"/>
    <lineage>
        <taxon>Eukaryota</taxon>
        <taxon>Viridiplantae</taxon>
        <taxon>Streptophyta</taxon>
        <taxon>Embryophyta</taxon>
        <taxon>Tracheophyta</taxon>
        <taxon>Spermatophyta</taxon>
        <taxon>Magnoliopsida</taxon>
        <taxon>eudicotyledons</taxon>
        <taxon>Gunneridae</taxon>
        <taxon>Pentapetalae</taxon>
        <taxon>asterids</taxon>
        <taxon>Ericales</taxon>
        <taxon>Theaceae</taxon>
        <taxon>Camellia</taxon>
    </lineage>
</organism>
<protein>
    <submittedName>
        <fullName evidence="2">Uncharacterized protein</fullName>
    </submittedName>
</protein>
<comment type="caution">
    <text evidence="2">The sequence shown here is derived from an EMBL/GenBank/DDBJ whole genome shotgun (WGS) entry which is preliminary data.</text>
</comment>
<reference evidence="2 3" key="2">
    <citation type="submission" date="2020-07" db="EMBL/GenBank/DDBJ databases">
        <title>Genome assembly of wild tea tree DASZ reveals pedigree and selection history of tea varieties.</title>
        <authorList>
            <person name="Zhang W."/>
        </authorList>
    </citation>
    <scope>NUCLEOTIDE SEQUENCE [LARGE SCALE GENOMIC DNA]</scope>
    <source>
        <strain evidence="3">cv. G240</strain>
        <tissue evidence="2">Leaf</tissue>
    </source>
</reference>
<feature type="compositionally biased region" description="Basic residues" evidence="1">
    <location>
        <begin position="1"/>
        <end position="14"/>
    </location>
</feature>
<gene>
    <name evidence="2" type="ORF">HYC85_030605</name>
</gene>
<feature type="region of interest" description="Disordered" evidence="1">
    <location>
        <begin position="1"/>
        <end position="22"/>
    </location>
</feature>
<accession>A0A7J7G523</accession>
<name>A0A7J7G523_CAMSI</name>
<reference evidence="3" key="1">
    <citation type="journal article" date="2020" name="Nat. Commun.">
        <title>Genome assembly of wild tea tree DASZ reveals pedigree and selection history of tea varieties.</title>
        <authorList>
            <person name="Zhang W."/>
            <person name="Zhang Y."/>
            <person name="Qiu H."/>
            <person name="Guo Y."/>
            <person name="Wan H."/>
            <person name="Zhang X."/>
            <person name="Scossa F."/>
            <person name="Alseekh S."/>
            <person name="Zhang Q."/>
            <person name="Wang P."/>
            <person name="Xu L."/>
            <person name="Schmidt M.H."/>
            <person name="Jia X."/>
            <person name="Li D."/>
            <person name="Zhu A."/>
            <person name="Guo F."/>
            <person name="Chen W."/>
            <person name="Ni D."/>
            <person name="Usadel B."/>
            <person name="Fernie A.R."/>
            <person name="Wen W."/>
        </authorList>
    </citation>
    <scope>NUCLEOTIDE SEQUENCE [LARGE SCALE GENOMIC DNA]</scope>
    <source>
        <strain evidence="3">cv. G240</strain>
    </source>
</reference>
<dbReference type="EMBL" id="JACBKZ010000014">
    <property type="protein sequence ID" value="KAF5934434.1"/>
    <property type="molecule type" value="Genomic_DNA"/>
</dbReference>
<keyword evidence="3" id="KW-1185">Reference proteome</keyword>
<sequence length="87" mass="9298">MSGRGRGRGRRGRPGRQEVPVPEEIPAVQEGVGQANVAEPVGQQAMGALAREIAGAFRESVGILRVENQARDVVADAGPSFLKREFF</sequence>
<evidence type="ECO:0000256" key="1">
    <source>
        <dbReference type="SAM" id="MobiDB-lite"/>
    </source>
</evidence>
<dbReference type="Proteomes" id="UP000593564">
    <property type="component" value="Unassembled WGS sequence"/>
</dbReference>
<evidence type="ECO:0000313" key="2">
    <source>
        <dbReference type="EMBL" id="KAF5934434.1"/>
    </source>
</evidence>
<proteinExistence type="predicted"/>
<evidence type="ECO:0000313" key="3">
    <source>
        <dbReference type="Proteomes" id="UP000593564"/>
    </source>
</evidence>
<dbReference type="AlphaFoldDB" id="A0A7J7G523"/>